<dbReference type="Pfam" id="PF08295">
    <property type="entry name" value="Sin3_corepress"/>
    <property type="match status" value="1"/>
</dbReference>
<name>A0ABR2YIN8_9CHLO</name>
<dbReference type="SMART" id="SM00761">
    <property type="entry name" value="HDAC_interact"/>
    <property type="match status" value="1"/>
</dbReference>
<evidence type="ECO:0000256" key="3">
    <source>
        <dbReference type="ARBA" id="ARBA00023242"/>
    </source>
</evidence>
<keyword evidence="8" id="KW-1185">Reference proteome</keyword>
<dbReference type="EMBL" id="JALJOT010000011">
    <property type="protein sequence ID" value="KAK9905961.1"/>
    <property type="molecule type" value="Genomic_DNA"/>
</dbReference>
<dbReference type="InterPro" id="IPR031693">
    <property type="entry name" value="Sin3_C"/>
</dbReference>
<dbReference type="SUPFAM" id="SSF47762">
    <property type="entry name" value="PAH2 domain"/>
    <property type="match status" value="3"/>
</dbReference>
<dbReference type="PANTHER" id="PTHR12346:SF0">
    <property type="entry name" value="SIN3A, ISOFORM G"/>
    <property type="match status" value="1"/>
</dbReference>
<dbReference type="InterPro" id="IPR003822">
    <property type="entry name" value="PAH"/>
</dbReference>
<dbReference type="Gene3D" id="1.20.1160.11">
    <property type="entry name" value="Paired amphipathic helix"/>
    <property type="match status" value="3"/>
</dbReference>
<dbReference type="Pfam" id="PF02671">
    <property type="entry name" value="PAH"/>
    <property type="match status" value="3"/>
</dbReference>
<dbReference type="PANTHER" id="PTHR12346">
    <property type="entry name" value="SIN3B-RELATED"/>
    <property type="match status" value="1"/>
</dbReference>
<feature type="region of interest" description="Disordered" evidence="5">
    <location>
        <begin position="755"/>
        <end position="789"/>
    </location>
</feature>
<evidence type="ECO:0000259" key="6">
    <source>
        <dbReference type="SMART" id="SM00761"/>
    </source>
</evidence>
<organism evidence="7 8">
    <name type="scientific">Coccomyxa subellipsoidea</name>
    <dbReference type="NCBI Taxonomy" id="248742"/>
    <lineage>
        <taxon>Eukaryota</taxon>
        <taxon>Viridiplantae</taxon>
        <taxon>Chlorophyta</taxon>
        <taxon>core chlorophytes</taxon>
        <taxon>Trebouxiophyceae</taxon>
        <taxon>Trebouxiophyceae incertae sedis</taxon>
        <taxon>Coccomyxaceae</taxon>
        <taxon>Coccomyxa</taxon>
    </lineage>
</organism>
<reference evidence="7 8" key="1">
    <citation type="journal article" date="2024" name="Nat. Commun.">
        <title>Phylogenomics reveals the evolutionary origins of lichenization in chlorophyte algae.</title>
        <authorList>
            <person name="Puginier C."/>
            <person name="Libourel C."/>
            <person name="Otte J."/>
            <person name="Skaloud P."/>
            <person name="Haon M."/>
            <person name="Grisel S."/>
            <person name="Petersen M."/>
            <person name="Berrin J.G."/>
            <person name="Delaux P.M."/>
            <person name="Dal Grande F."/>
            <person name="Keller J."/>
        </authorList>
    </citation>
    <scope>NUCLEOTIDE SEQUENCE [LARGE SCALE GENOMIC DNA]</scope>
    <source>
        <strain evidence="7 8">SAG 216-7</strain>
    </source>
</reference>
<accession>A0ABR2YIN8</accession>
<comment type="caution">
    <text evidence="7">The sequence shown here is derived from an EMBL/GenBank/DDBJ whole genome shotgun (WGS) entry which is preliminary data.</text>
</comment>
<comment type="subcellular location">
    <subcellularLocation>
        <location evidence="1 4">Nucleus</location>
    </subcellularLocation>
</comment>
<dbReference type="InterPro" id="IPR013194">
    <property type="entry name" value="HDAC_interact_dom"/>
</dbReference>
<feature type="compositionally biased region" description="Gly residues" evidence="5">
    <location>
        <begin position="717"/>
        <end position="728"/>
    </location>
</feature>
<feature type="region of interest" description="Disordered" evidence="5">
    <location>
        <begin position="664"/>
        <end position="734"/>
    </location>
</feature>
<evidence type="ECO:0000256" key="2">
    <source>
        <dbReference type="ARBA" id="ARBA00022491"/>
    </source>
</evidence>
<protein>
    <recommendedName>
        <fullName evidence="6">Histone deacetylase interacting domain-containing protein</fullName>
    </recommendedName>
</protein>
<sequence length="1145" mass="128675">MKRQLPDPQGGGPTKRPTRPGQPSTSGKLTTNDALSYLRDVKVKFQDNKEIYDEFLEIMKEFKAQRINTEGVIRRVKTLFKGHKELILGFNTFLPQGYEITMDEVEEEERAQAPKAAVEFDQAINYVNKIKTRFATDERVYKAFLEILNLYRKGQKTIGNVYEEVALLFRQHHDLLEEFTYFLPDAQAPAQAHKRNLQRGYGRGMNQEMGIVRQMHKRKAGRRADDRDYDDDDDRRGTVRSNLAKELSFFEKVKTRLRNREQYQDFLKCLNLFAQEIVAKQELQFMVQDILGRFPDLLMSFNDFLHRCEMLDFDFDPKMVAQGRMHTRDIAKLKGDKYGSRPVSELDVSGWERCTTSYVRLPPDYPKLQCSHRTPLALSLVNDIWVSVTSGSEDYSFKHMRKNQYEEALFRCEDDRFELDMVIESNASAVRAITPLVQQLSEMTPDEKANWRLPPNTLTPIHYRAIQKIYGEQGPTVVDLVKKNPAVALGVVLPRLLQKDEEWRKTKASMAKLWQKVYEANYHKSLDHRSFYFKQTDKKYLGQKTMVQEIREIVERRRAADSSLSAVSSSAPFASRLTPDLTFNYKDRKVHEDAYKIIKYALDEILSVELAERAFDFWTTFVEAFFGLPSRSAQEGNAIIAGRSQQADSLRPLNRKPSMRMAALSAEAGNDSEAEAHSALGGGEDADDVTTEMGGEVRGGRGRTEEPTTGDEAAAGNGKGANGGGGATGDEAEGPQRSIAANALLAATVGDSEENAAANGLTPPLVTPMVSGEGDAGSDGGTEEAEREREYVGCKPLAPAEATRIAEAAEAGTASRIGRIFYGSEPLYIFFRLHQLLYDRLRRAVRCAACIDQPGSFNPDLSAGMPLPELDEKGQKAHAQFMTYVFDLIDGTRDSSQYEDDVRALLGTNSYVLFTLDKLIYKLVKLFQTIMSDELGQKLLELYKYESTRDPAHFSDAVYNANAHVLLHDDPCYRFESCDADGTLTIQMLDPDRTEVAPGVLEAGFAEYLKGFTDAPAPAELLDREGVPRRQPFLKRSLPAEAMEETDEAPEALRNGPEPEVNNGLECKLSCTTSKVSYVLDTEDVFRRPRKAGEEGAGHNGEARARKFEEWLAQKQQALMQQQAAAVQAAQQRNPMAPILEATAA</sequence>
<evidence type="ECO:0000256" key="4">
    <source>
        <dbReference type="PROSITE-ProRule" id="PRU00810"/>
    </source>
</evidence>
<keyword evidence="2" id="KW-0678">Repressor</keyword>
<feature type="region of interest" description="Disordered" evidence="5">
    <location>
        <begin position="1"/>
        <end position="31"/>
    </location>
</feature>
<dbReference type="Pfam" id="PF16879">
    <property type="entry name" value="Sin3a_C"/>
    <property type="match status" value="1"/>
</dbReference>
<dbReference type="InterPro" id="IPR039774">
    <property type="entry name" value="Sin3-like"/>
</dbReference>
<dbReference type="PROSITE" id="PS51477">
    <property type="entry name" value="PAH"/>
    <property type="match status" value="3"/>
</dbReference>
<dbReference type="Proteomes" id="UP001491310">
    <property type="component" value="Unassembled WGS sequence"/>
</dbReference>
<proteinExistence type="predicted"/>
<evidence type="ECO:0000256" key="1">
    <source>
        <dbReference type="ARBA" id="ARBA00004123"/>
    </source>
</evidence>
<evidence type="ECO:0000256" key="5">
    <source>
        <dbReference type="SAM" id="MobiDB-lite"/>
    </source>
</evidence>
<feature type="domain" description="Histone deacetylase interacting" evidence="6">
    <location>
        <begin position="350"/>
        <end position="450"/>
    </location>
</feature>
<evidence type="ECO:0000313" key="7">
    <source>
        <dbReference type="EMBL" id="KAK9905961.1"/>
    </source>
</evidence>
<dbReference type="InterPro" id="IPR036600">
    <property type="entry name" value="PAH_sf"/>
</dbReference>
<feature type="region of interest" description="Disordered" evidence="5">
    <location>
        <begin position="1038"/>
        <end position="1061"/>
    </location>
</feature>
<feature type="region of interest" description="Disordered" evidence="5">
    <location>
        <begin position="215"/>
        <end position="235"/>
    </location>
</feature>
<gene>
    <name evidence="7" type="ORF">WJX75_009654</name>
</gene>
<keyword evidence="3 4" id="KW-0539">Nucleus</keyword>
<evidence type="ECO:0000313" key="8">
    <source>
        <dbReference type="Proteomes" id="UP001491310"/>
    </source>
</evidence>